<evidence type="ECO:0000313" key="9">
    <source>
        <dbReference type="EMBL" id="OQA52124.1"/>
    </source>
</evidence>
<dbReference type="PROSITE" id="PS51330">
    <property type="entry name" value="DHFR_2"/>
    <property type="match status" value="1"/>
</dbReference>
<dbReference type="SUPFAM" id="SSF53597">
    <property type="entry name" value="Dihydrofolate reductase-like"/>
    <property type="match status" value="1"/>
</dbReference>
<evidence type="ECO:0000256" key="6">
    <source>
        <dbReference type="ARBA" id="ARBA00023002"/>
    </source>
</evidence>
<dbReference type="GO" id="GO:0046452">
    <property type="term" value="P:dihydrofolate metabolic process"/>
    <property type="evidence" value="ECO:0007669"/>
    <property type="project" value="TreeGrafter"/>
</dbReference>
<dbReference type="InterPro" id="IPR024072">
    <property type="entry name" value="DHFR-like_dom_sf"/>
</dbReference>
<dbReference type="PANTHER" id="PTHR48069">
    <property type="entry name" value="DIHYDROFOLATE REDUCTASE"/>
    <property type="match status" value="1"/>
</dbReference>
<comment type="pathway">
    <text evidence="1 7">Cofactor biosynthesis; tetrahydrofolate biosynthesis; 5,6,7,8-tetrahydrofolate from 7,8-dihydrofolate: step 1/1.</text>
</comment>
<dbReference type="AlphaFoldDB" id="A0A1V5SCT3"/>
<comment type="function">
    <text evidence="7">Key enzyme in folate metabolism. Catalyzes an essential reaction for de novo glycine and purine synthesis, and for DNA precursor synthesis.</text>
</comment>
<evidence type="ECO:0000256" key="1">
    <source>
        <dbReference type="ARBA" id="ARBA00004903"/>
    </source>
</evidence>
<reference evidence="9" key="1">
    <citation type="submission" date="2017-02" db="EMBL/GenBank/DDBJ databases">
        <title>Delving into the versatile metabolic prowess of the omnipresent phylum Bacteroidetes.</title>
        <authorList>
            <person name="Nobu M.K."/>
            <person name="Mei R."/>
            <person name="Narihiro T."/>
            <person name="Kuroda K."/>
            <person name="Liu W.-T."/>
        </authorList>
    </citation>
    <scope>NUCLEOTIDE SEQUENCE</scope>
    <source>
        <strain evidence="9">ADurb.Bin280</strain>
    </source>
</reference>
<dbReference type="EMBL" id="MWBO01000045">
    <property type="protein sequence ID" value="OQA52124.1"/>
    <property type="molecule type" value="Genomic_DNA"/>
</dbReference>
<protein>
    <recommendedName>
        <fullName evidence="3 7">Dihydrofolate reductase</fullName>
        <ecNumber evidence="3 7">1.5.1.3</ecNumber>
    </recommendedName>
</protein>
<organism evidence="9">
    <name type="scientific">candidate division WS2 bacterium ADurb.Bin280</name>
    <dbReference type="NCBI Taxonomy" id="1852829"/>
    <lineage>
        <taxon>Bacteria</taxon>
        <taxon>candidate division WS2</taxon>
    </lineage>
</organism>
<dbReference type="PIRSF" id="PIRSF000194">
    <property type="entry name" value="DHFR"/>
    <property type="match status" value="1"/>
</dbReference>
<gene>
    <name evidence="9" type="primary">dfrD</name>
    <name evidence="9" type="ORF">BWY43_00637</name>
</gene>
<dbReference type="GO" id="GO:0004146">
    <property type="term" value="F:dihydrofolate reductase activity"/>
    <property type="evidence" value="ECO:0007669"/>
    <property type="project" value="UniProtKB-EC"/>
</dbReference>
<dbReference type="Proteomes" id="UP000485367">
    <property type="component" value="Unassembled WGS sequence"/>
</dbReference>
<keyword evidence="5 7" id="KW-0521">NADP</keyword>
<dbReference type="Pfam" id="PF00186">
    <property type="entry name" value="DHFR_1"/>
    <property type="match status" value="1"/>
</dbReference>
<dbReference type="GO" id="GO:0006730">
    <property type="term" value="P:one-carbon metabolic process"/>
    <property type="evidence" value="ECO:0007669"/>
    <property type="project" value="UniProtKB-KW"/>
</dbReference>
<dbReference type="EC" id="1.5.1.3" evidence="3 7"/>
<evidence type="ECO:0000256" key="2">
    <source>
        <dbReference type="ARBA" id="ARBA00009539"/>
    </source>
</evidence>
<dbReference type="GO" id="GO:0046654">
    <property type="term" value="P:tetrahydrofolate biosynthetic process"/>
    <property type="evidence" value="ECO:0007669"/>
    <property type="project" value="UniProtKB-UniPathway"/>
</dbReference>
<accession>A0A1V5SCT3</accession>
<dbReference type="InterPro" id="IPR001796">
    <property type="entry name" value="DHFR_dom"/>
</dbReference>
<proteinExistence type="inferred from homology"/>
<keyword evidence="6 7" id="KW-0560">Oxidoreductase</keyword>
<name>A0A1V5SCT3_9BACT</name>
<dbReference type="GO" id="GO:0050661">
    <property type="term" value="F:NADP binding"/>
    <property type="evidence" value="ECO:0007669"/>
    <property type="project" value="InterPro"/>
</dbReference>
<dbReference type="CDD" id="cd00209">
    <property type="entry name" value="DHFR"/>
    <property type="match status" value="1"/>
</dbReference>
<keyword evidence="4 7" id="KW-0554">One-carbon metabolism</keyword>
<comment type="similarity">
    <text evidence="2 7">Belongs to the dihydrofolate reductase family.</text>
</comment>
<dbReference type="Gene3D" id="3.40.430.10">
    <property type="entry name" value="Dihydrofolate Reductase, subunit A"/>
    <property type="match status" value="1"/>
</dbReference>
<dbReference type="PANTHER" id="PTHR48069:SF3">
    <property type="entry name" value="DIHYDROFOLATE REDUCTASE"/>
    <property type="match status" value="1"/>
</dbReference>
<evidence type="ECO:0000256" key="3">
    <source>
        <dbReference type="ARBA" id="ARBA00012856"/>
    </source>
</evidence>
<evidence type="ECO:0000259" key="8">
    <source>
        <dbReference type="PROSITE" id="PS51330"/>
    </source>
</evidence>
<comment type="caution">
    <text evidence="9">The sequence shown here is derived from an EMBL/GenBank/DDBJ whole genome shotgun (WGS) entry which is preliminary data.</text>
</comment>
<comment type="catalytic activity">
    <reaction evidence="7">
        <text>(6S)-5,6,7,8-tetrahydrofolate + NADP(+) = 7,8-dihydrofolate + NADPH + H(+)</text>
        <dbReference type="Rhea" id="RHEA:15009"/>
        <dbReference type="ChEBI" id="CHEBI:15378"/>
        <dbReference type="ChEBI" id="CHEBI:57451"/>
        <dbReference type="ChEBI" id="CHEBI:57453"/>
        <dbReference type="ChEBI" id="CHEBI:57783"/>
        <dbReference type="ChEBI" id="CHEBI:58349"/>
        <dbReference type="EC" id="1.5.1.3"/>
    </reaction>
</comment>
<evidence type="ECO:0000256" key="7">
    <source>
        <dbReference type="PIRNR" id="PIRNR000194"/>
    </source>
</evidence>
<sequence length="168" mass="19227">MNTPIISMIACIGKNGELGLNNKLLWKIRDDLQRFKQLTSGHAIIMGQNTLESIGKALPDRVNIVLTKDINFKPLNCKVCYNIEQSLREASKIEKKEIFIIGGGQMYKQFIPLCDKLYLTIVDQATEADTFFPKYDDFKVCKESEEKEDASGIKYKFLELIRNAKSKR</sequence>
<feature type="domain" description="DHFR" evidence="8">
    <location>
        <begin position="5"/>
        <end position="162"/>
    </location>
</feature>
<dbReference type="UniPathway" id="UPA00077">
    <property type="reaction ID" value="UER00158"/>
</dbReference>
<dbReference type="GO" id="GO:0046655">
    <property type="term" value="P:folic acid metabolic process"/>
    <property type="evidence" value="ECO:0007669"/>
    <property type="project" value="TreeGrafter"/>
</dbReference>
<evidence type="ECO:0000256" key="4">
    <source>
        <dbReference type="ARBA" id="ARBA00022563"/>
    </source>
</evidence>
<evidence type="ECO:0000256" key="5">
    <source>
        <dbReference type="ARBA" id="ARBA00022857"/>
    </source>
</evidence>
<dbReference type="InterPro" id="IPR012259">
    <property type="entry name" value="DHFR"/>
</dbReference>
<dbReference type="PRINTS" id="PR00070">
    <property type="entry name" value="DHFR"/>
</dbReference>